<protein>
    <recommendedName>
        <fullName evidence="3">STAS domain-containing protein</fullName>
    </recommendedName>
</protein>
<proteinExistence type="predicted"/>
<dbReference type="EMBL" id="JBHUFD010000003">
    <property type="protein sequence ID" value="MFD1873049.1"/>
    <property type="molecule type" value="Genomic_DNA"/>
</dbReference>
<accession>A0ABW4QU44</accession>
<evidence type="ECO:0000313" key="1">
    <source>
        <dbReference type="EMBL" id="MFD1873049.1"/>
    </source>
</evidence>
<gene>
    <name evidence="1" type="ORF">ACFSDX_11460</name>
</gene>
<dbReference type="InterPro" id="IPR036513">
    <property type="entry name" value="STAS_dom_sf"/>
</dbReference>
<dbReference type="RefSeq" id="WP_382313553.1">
    <property type="nucleotide sequence ID" value="NZ_JBHUFD010000003.1"/>
</dbReference>
<evidence type="ECO:0008006" key="3">
    <source>
        <dbReference type="Google" id="ProtNLM"/>
    </source>
</evidence>
<dbReference type="SUPFAM" id="SSF52091">
    <property type="entry name" value="SpoIIaa-like"/>
    <property type="match status" value="1"/>
</dbReference>
<organism evidence="1 2">
    <name type="scientific">Hymenobacter bucti</name>
    <dbReference type="NCBI Taxonomy" id="1844114"/>
    <lineage>
        <taxon>Bacteria</taxon>
        <taxon>Pseudomonadati</taxon>
        <taxon>Bacteroidota</taxon>
        <taxon>Cytophagia</taxon>
        <taxon>Cytophagales</taxon>
        <taxon>Hymenobacteraceae</taxon>
        <taxon>Hymenobacter</taxon>
    </lineage>
</organism>
<keyword evidence="2" id="KW-1185">Reference proteome</keyword>
<dbReference type="Gene3D" id="3.30.750.24">
    <property type="entry name" value="STAS domain"/>
    <property type="match status" value="1"/>
</dbReference>
<reference evidence="2" key="1">
    <citation type="journal article" date="2019" name="Int. J. Syst. Evol. Microbiol.">
        <title>The Global Catalogue of Microorganisms (GCM) 10K type strain sequencing project: providing services to taxonomists for standard genome sequencing and annotation.</title>
        <authorList>
            <consortium name="The Broad Institute Genomics Platform"/>
            <consortium name="The Broad Institute Genome Sequencing Center for Infectious Disease"/>
            <person name="Wu L."/>
            <person name="Ma J."/>
        </authorList>
    </citation>
    <scope>NUCLEOTIDE SEQUENCE [LARGE SCALE GENOMIC DNA]</scope>
    <source>
        <strain evidence="2">CGMCC 1.15795</strain>
    </source>
</reference>
<name>A0ABW4QU44_9BACT</name>
<sequence>MRTTLSPPAALASFTLVNLDEVEATFVVRDLGLDAPQLLIDCSRLRCLRQLGVSYVVSQLLVLHQGGARVFLVNVDPVLHRCLRLLRLDTLFPLV</sequence>
<comment type="caution">
    <text evidence="1">The sequence shown here is derived from an EMBL/GenBank/DDBJ whole genome shotgun (WGS) entry which is preliminary data.</text>
</comment>
<evidence type="ECO:0000313" key="2">
    <source>
        <dbReference type="Proteomes" id="UP001597197"/>
    </source>
</evidence>
<dbReference type="Proteomes" id="UP001597197">
    <property type="component" value="Unassembled WGS sequence"/>
</dbReference>